<evidence type="ECO:0000256" key="1">
    <source>
        <dbReference type="SAM" id="MobiDB-lite"/>
    </source>
</evidence>
<comment type="caution">
    <text evidence="2">The sequence shown here is derived from an EMBL/GenBank/DDBJ whole genome shotgun (WGS) entry which is preliminary data.</text>
</comment>
<feature type="region of interest" description="Disordered" evidence="1">
    <location>
        <begin position="1"/>
        <end position="43"/>
    </location>
</feature>
<reference evidence="3" key="1">
    <citation type="submission" date="2016-03" db="EMBL/GenBank/DDBJ databases">
        <authorList>
            <person name="Ploux O."/>
        </authorList>
    </citation>
    <scope>NUCLEOTIDE SEQUENCE [LARGE SCALE GENOMIC DNA]</scope>
    <source>
        <strain evidence="3">UK7</strain>
    </source>
</reference>
<feature type="region of interest" description="Disordered" evidence="1">
    <location>
        <begin position="225"/>
        <end position="249"/>
    </location>
</feature>
<feature type="compositionally biased region" description="Basic and acidic residues" evidence="1">
    <location>
        <begin position="139"/>
        <end position="157"/>
    </location>
</feature>
<dbReference type="EMBL" id="FJUW01000086">
    <property type="protein sequence ID" value="CZT13354.1"/>
    <property type="molecule type" value="Genomic_DNA"/>
</dbReference>
<feature type="region of interest" description="Disordered" evidence="1">
    <location>
        <begin position="412"/>
        <end position="460"/>
    </location>
</feature>
<protein>
    <submittedName>
        <fullName evidence="2">Uncharacterized protein</fullName>
    </submittedName>
</protein>
<organism evidence="2 3">
    <name type="scientific">Rhynchosporium graminicola</name>
    <dbReference type="NCBI Taxonomy" id="2792576"/>
    <lineage>
        <taxon>Eukaryota</taxon>
        <taxon>Fungi</taxon>
        <taxon>Dikarya</taxon>
        <taxon>Ascomycota</taxon>
        <taxon>Pezizomycotina</taxon>
        <taxon>Leotiomycetes</taxon>
        <taxon>Helotiales</taxon>
        <taxon>Ploettnerulaceae</taxon>
        <taxon>Rhynchosporium</taxon>
    </lineage>
</organism>
<gene>
    <name evidence="2" type="ORF">RCO7_03406</name>
</gene>
<accession>A0A1E1LSA4</accession>
<feature type="compositionally biased region" description="Polar residues" evidence="1">
    <location>
        <begin position="229"/>
        <end position="248"/>
    </location>
</feature>
<name>A0A1E1LSA4_9HELO</name>
<dbReference type="Proteomes" id="UP000178129">
    <property type="component" value="Unassembled WGS sequence"/>
</dbReference>
<dbReference type="AlphaFoldDB" id="A0A1E1LSA4"/>
<proteinExistence type="predicted"/>
<keyword evidence="3" id="KW-1185">Reference proteome</keyword>
<feature type="region of interest" description="Disordered" evidence="1">
    <location>
        <begin position="346"/>
        <end position="367"/>
    </location>
</feature>
<feature type="region of interest" description="Disordered" evidence="1">
    <location>
        <begin position="99"/>
        <end position="183"/>
    </location>
</feature>
<dbReference type="InParanoid" id="A0A1E1LSA4"/>
<sequence>MSTSVLKSSCCTSRTPPSPDAVPSRPAIPAVKPKNRVSKDHVPSWISADTKELRAMFEEADVTDPCSAKHISRKDSAKFREILEGDKFITDSDFEEVKTKKSSSTLQAVTQKLKRHLSKDEGLSKRHSRNSVGTSEEEIERRAELRRIRERRIREELSNEGIYDDDAKSVPSPPDTPLKNDRKSSWIPGNYVPLPVLFPVSLPLPELDPFEKAHELLLDTESPFKKSPRCQSNTFTPSTTKVNSTASISRRHSSPALSIWDLEHDPGQEGLVYIPSRKRSSIPEIPAAPMIRAQRLPSLTDPAISAWRLSFSVDKRGQHLRKLSQGYAVPVTLDTELLREASPPVERWLHGPGMRSPSPSTSYGKGKDVTAQNCSAQHVGDCTKQDFGGVDGAKEASSPIHLQEMEISRRLASGGLQSSASTPQLSSWGSHQRGVSSISNFSQAATDERDRNSGCISDSARLSDHIPHSWGAVVEHPSSSVYPSSGNSMQPSRESSLLNILSLFPGPKGRRSQATTEATASESLCNLAKSPTADLSSASLAAPLRRCPRPSPDDSSLVASETESFRLREVELSNVETRFASSDLVRGRNTPVSSKFKEEFDVESERPGIQPRKPSVFNRLAKLAVKSYDGSSRVEELLDVPMPSFDAEKLRTPNTPGRNASFSSTKLVGPLAKLDDTAHIWGIAIKKDGRAEQVADKLHIPGREKTDVRKKSAVEDEIPKSAFETLIGFRKGKKKKSDAHETKSSAEEYNERLQERLAVKELVMDSWEDEMAATAAKAKAKSRTIVKKAKPTMPDRRYPSTWARFNSEDREKRCISAGAPDHIDIKDFAALGRKDDGEILWCLEHDDDGHHTEIAGHEKGIRDKIGDRIKQRAYEFDTGDGQFLQTGGRRGSLTVAGELEYPELEVLPITLRTTEEIEAEIRAELEAKALKEKKEAEAKKPNFPKLLFRRWANDGSHEVDGQGASDCESEISIADPRFYDDCVIYPVEMTPWEPSLVRSQTVRVTGTQKKNKYRTWHGKDREGYLATFGSADVNRRGRNATMGNMVMRKSTDDYFTEVERMERLEKERVLSVVEGAWGDEQRLLD</sequence>
<evidence type="ECO:0000313" key="3">
    <source>
        <dbReference type="Proteomes" id="UP000178129"/>
    </source>
</evidence>
<feature type="compositionally biased region" description="Polar residues" evidence="1">
    <location>
        <begin position="415"/>
        <end position="445"/>
    </location>
</feature>
<evidence type="ECO:0000313" key="2">
    <source>
        <dbReference type="EMBL" id="CZT13354.1"/>
    </source>
</evidence>